<evidence type="ECO:0000256" key="1">
    <source>
        <dbReference type="SAM" id="Phobius"/>
    </source>
</evidence>
<feature type="transmembrane region" description="Helical" evidence="1">
    <location>
        <begin position="59"/>
        <end position="76"/>
    </location>
</feature>
<dbReference type="Proteomes" id="UP000178023">
    <property type="component" value="Unassembled WGS sequence"/>
</dbReference>
<proteinExistence type="predicted"/>
<dbReference type="EMBL" id="MGJL01000026">
    <property type="protein sequence ID" value="OGN07277.1"/>
    <property type="molecule type" value="Genomic_DNA"/>
</dbReference>
<keyword evidence="1" id="KW-0472">Membrane</keyword>
<accession>A0A1F8F2A4</accession>
<organism evidence="2 3">
    <name type="scientific">Candidatus Yanofskybacteria bacterium RIFCSPHIGHO2_01_FULL_45_42</name>
    <dbReference type="NCBI Taxonomy" id="1802671"/>
    <lineage>
        <taxon>Bacteria</taxon>
        <taxon>Candidatus Yanofskyibacteriota</taxon>
    </lineage>
</organism>
<sequence>MNENHAENFLTKVAKLRKRVAVANHKIRFWKKRLEYAVIICIAASSIIFYLGIKHYLPNYLVFILFLIILILGGAYRRYAQNQEFKFKEERIVWKTFLEELLKTIK</sequence>
<reference evidence="2 3" key="1">
    <citation type="journal article" date="2016" name="Nat. Commun.">
        <title>Thousands of microbial genomes shed light on interconnected biogeochemical processes in an aquifer system.</title>
        <authorList>
            <person name="Anantharaman K."/>
            <person name="Brown C.T."/>
            <person name="Hug L.A."/>
            <person name="Sharon I."/>
            <person name="Castelle C.J."/>
            <person name="Probst A.J."/>
            <person name="Thomas B.C."/>
            <person name="Singh A."/>
            <person name="Wilkins M.J."/>
            <person name="Karaoz U."/>
            <person name="Brodie E.L."/>
            <person name="Williams K.H."/>
            <person name="Hubbard S.S."/>
            <person name="Banfield J.F."/>
        </authorList>
    </citation>
    <scope>NUCLEOTIDE SEQUENCE [LARGE SCALE GENOMIC DNA]</scope>
</reference>
<keyword evidence="1" id="KW-1133">Transmembrane helix</keyword>
<evidence type="ECO:0000313" key="3">
    <source>
        <dbReference type="Proteomes" id="UP000178023"/>
    </source>
</evidence>
<gene>
    <name evidence="2" type="ORF">A2750_03090</name>
</gene>
<feature type="transmembrane region" description="Helical" evidence="1">
    <location>
        <begin position="34"/>
        <end position="53"/>
    </location>
</feature>
<dbReference type="AlphaFoldDB" id="A0A1F8F2A4"/>
<name>A0A1F8F2A4_9BACT</name>
<protein>
    <submittedName>
        <fullName evidence="2">Uncharacterized protein</fullName>
    </submittedName>
</protein>
<evidence type="ECO:0000313" key="2">
    <source>
        <dbReference type="EMBL" id="OGN07277.1"/>
    </source>
</evidence>
<comment type="caution">
    <text evidence="2">The sequence shown here is derived from an EMBL/GenBank/DDBJ whole genome shotgun (WGS) entry which is preliminary data.</text>
</comment>
<keyword evidence="1" id="KW-0812">Transmembrane</keyword>